<feature type="compositionally biased region" description="Low complexity" evidence="11">
    <location>
        <begin position="198"/>
        <end position="217"/>
    </location>
</feature>
<feature type="region of interest" description="Disordered" evidence="11">
    <location>
        <begin position="198"/>
        <end position="224"/>
    </location>
</feature>
<feature type="compositionally biased region" description="Gly residues" evidence="11">
    <location>
        <begin position="780"/>
        <end position="794"/>
    </location>
</feature>
<dbReference type="STRING" id="3076.A0A2P6U488"/>
<dbReference type="Pfam" id="PF11891">
    <property type="entry name" value="RETICULATA-like"/>
    <property type="match status" value="1"/>
</dbReference>
<name>A0A2P6U488_CHLSO</name>
<feature type="region of interest" description="Disordered" evidence="11">
    <location>
        <begin position="673"/>
        <end position="794"/>
    </location>
</feature>
<dbReference type="GO" id="GO:0009507">
    <property type="term" value="C:chloroplast"/>
    <property type="evidence" value="ECO:0007669"/>
    <property type="project" value="UniProtKB-SubCell"/>
</dbReference>
<feature type="compositionally biased region" description="Low complexity" evidence="11">
    <location>
        <begin position="520"/>
        <end position="565"/>
    </location>
</feature>
<evidence type="ECO:0000256" key="5">
    <source>
        <dbReference type="ARBA" id="ARBA00022640"/>
    </source>
</evidence>
<feature type="region of interest" description="Disordered" evidence="11">
    <location>
        <begin position="263"/>
        <end position="305"/>
    </location>
</feature>
<keyword evidence="5" id="KW-0934">Plastid</keyword>
<feature type="coiled-coil region" evidence="10">
    <location>
        <begin position="411"/>
        <end position="438"/>
    </location>
</feature>
<evidence type="ECO:0000256" key="6">
    <source>
        <dbReference type="ARBA" id="ARBA00022692"/>
    </source>
</evidence>
<evidence type="ECO:0000256" key="3">
    <source>
        <dbReference type="ARBA" id="ARBA00010793"/>
    </source>
</evidence>
<keyword evidence="8" id="KW-1133">Transmembrane helix</keyword>
<keyword evidence="6" id="KW-0812">Transmembrane</keyword>
<feature type="compositionally biased region" description="Low complexity" evidence="11">
    <location>
        <begin position="456"/>
        <end position="500"/>
    </location>
</feature>
<evidence type="ECO:0000256" key="10">
    <source>
        <dbReference type="SAM" id="Coils"/>
    </source>
</evidence>
<dbReference type="InterPro" id="IPR021825">
    <property type="entry name" value="RETICULATA-related"/>
</dbReference>
<feature type="region of interest" description="Disordered" evidence="11">
    <location>
        <begin position="43"/>
        <end position="82"/>
    </location>
</feature>
<evidence type="ECO:0000313" key="13">
    <source>
        <dbReference type="Proteomes" id="UP000239899"/>
    </source>
</evidence>
<feature type="region of interest" description="Disordered" evidence="11">
    <location>
        <begin position="1"/>
        <end position="23"/>
    </location>
</feature>
<dbReference type="GO" id="GO:0016020">
    <property type="term" value="C:membrane"/>
    <property type="evidence" value="ECO:0007669"/>
    <property type="project" value="UniProtKB-SubCell"/>
</dbReference>
<keyword evidence="10" id="KW-0175">Coiled coil</keyword>
<feature type="region of interest" description="Disordered" evidence="11">
    <location>
        <begin position="456"/>
        <end position="594"/>
    </location>
</feature>
<protein>
    <submittedName>
        <fullName evidence="12">RETICULATA-RELATED chloroplastic-like isoform A</fullName>
    </submittedName>
</protein>
<comment type="similarity">
    <text evidence="3">Belongs to the RETICULATA family.</text>
</comment>
<dbReference type="EMBL" id="LHPG02000001">
    <property type="protein sequence ID" value="PRW61126.1"/>
    <property type="molecule type" value="Genomic_DNA"/>
</dbReference>
<evidence type="ECO:0000256" key="8">
    <source>
        <dbReference type="ARBA" id="ARBA00022989"/>
    </source>
</evidence>
<evidence type="ECO:0000256" key="11">
    <source>
        <dbReference type="SAM" id="MobiDB-lite"/>
    </source>
</evidence>
<comment type="caution">
    <text evidence="12">The sequence shown here is derived from an EMBL/GenBank/DDBJ whole genome shotgun (WGS) entry which is preliminary data.</text>
</comment>
<dbReference type="Proteomes" id="UP000239899">
    <property type="component" value="Unassembled WGS sequence"/>
</dbReference>
<keyword evidence="13" id="KW-1185">Reference proteome</keyword>
<keyword evidence="9" id="KW-0472">Membrane</keyword>
<gene>
    <name evidence="12" type="ORF">C2E21_0197</name>
</gene>
<dbReference type="OrthoDB" id="205639at2759"/>
<organism evidence="12 13">
    <name type="scientific">Chlorella sorokiniana</name>
    <name type="common">Freshwater green alga</name>
    <dbReference type="NCBI Taxonomy" id="3076"/>
    <lineage>
        <taxon>Eukaryota</taxon>
        <taxon>Viridiplantae</taxon>
        <taxon>Chlorophyta</taxon>
        <taxon>core chlorophytes</taxon>
        <taxon>Trebouxiophyceae</taxon>
        <taxon>Chlorellales</taxon>
        <taxon>Chlorellaceae</taxon>
        <taxon>Chlorella clade</taxon>
        <taxon>Chlorella</taxon>
    </lineage>
</organism>
<evidence type="ECO:0000256" key="1">
    <source>
        <dbReference type="ARBA" id="ARBA00004141"/>
    </source>
</evidence>
<evidence type="ECO:0000256" key="2">
    <source>
        <dbReference type="ARBA" id="ARBA00004229"/>
    </source>
</evidence>
<sequence>MATVVPRLDLGQDGDQAYSPSSAPFALRPAARTPAGRSLLMNTNPLFDQGADSTAAKPAVDEGEQTPRLAGSGKLSDLKGAQGPVSSARKWLAGQARSPAGAALAGSVASPARVAASPVQLPAAAAAHLAADAPTPRLLASAGKLTPRTDTGVAPSPATQFPRSFPVTVGPKAQQVAAAPTGGLATWLCMSSHLSKPAEAAAEPASPAGSDASDSSSGSGGARTRTVASLDFNATESKAAGAVDSASTVPAAPAAKPAAAPAAAPATKPAAKPAAPAQPAAAAAPKATQSAAESQPVQASTKRRSAAARAERSSLLALPAVQLVLLCLLGGLLLVAPLAMHALKPTFTQRFMPGRMPDVAAHIRQLSAATSRHASQLSAAAARGAGQLKATVSHHTEQLKAAASQHASQLQAAAVRQAQQARAAAQQAQQAVSQAYQQHLAAAKKAVSATAAPAQSTAKPAAAKPQQQQMKQAQSSSKNTASAAKPQAAAPKPQPASSQQFVKGSAPAKSSAHANRKAASKAAFSTAPATQSKPASVPASSPAPAAAKPQLQPAAKPEPQAPASKLQAASATKPVAQPPAVRAKPVTKPQQAATAGALHSQAAALAAARLAPVWQQLRARLPFLAPPAAAAAAAEPALPGREVQPSALAAAAAAAVAGLAALAALGMRAATSSDTEAAEEEAELNEQPAALPAFPTTTPAVGGRASRSRRQSEAIIAEAEEEGFPSVMAPRQRRASALPTATPGTAPRTNRRKSAAQQLCSARGDETAPSTGGTVPPGTGSSGGGGGGGDGSGSGAAGGVVLAGKALESLPAEMAEALKAGKLPEEILQRFLDMDRNPFLSWLMKMGGFRERLLADPGFMVKVAIEVGIGVCTKTTAEYTKRGDDFKSQLDFVFANIVMAVIADFMLVWLPAPTYSSKGAAAAGGFNPLGKMFAGCPDNAFQKVPPGYAPFTFGQRVGAVVRNGMKLFGVGCCASLLGVGITNALMAARQMLDPTFVPLNPPQDVLIMSAAYGSYMASSSNLRYQILAGLVEERGIEAVFKSNPAACAILSFIVRTGNTFLGSLLWVDYIRLLGLQKTGGGH</sequence>
<proteinExistence type="inferred from homology"/>
<dbReference type="PANTHER" id="PTHR31620">
    <property type="entry name" value="PROTEIN RETICULATA-RELATED 2, CHLOROPLASTIC-RELATED"/>
    <property type="match status" value="1"/>
</dbReference>
<keyword evidence="4" id="KW-0150">Chloroplast</keyword>
<feature type="compositionally biased region" description="Low complexity" evidence="11">
    <location>
        <begin position="263"/>
        <end position="292"/>
    </location>
</feature>
<dbReference type="AlphaFoldDB" id="A0A2P6U488"/>
<dbReference type="SUPFAM" id="SSF58113">
    <property type="entry name" value="Apolipoprotein A-I"/>
    <property type="match status" value="1"/>
</dbReference>
<evidence type="ECO:0000313" key="12">
    <source>
        <dbReference type="EMBL" id="PRW61126.1"/>
    </source>
</evidence>
<feature type="compositionally biased region" description="Low complexity" evidence="11">
    <location>
        <begin position="768"/>
        <end position="779"/>
    </location>
</feature>
<keyword evidence="7" id="KW-0809">Transit peptide</keyword>
<evidence type="ECO:0000256" key="4">
    <source>
        <dbReference type="ARBA" id="ARBA00022528"/>
    </source>
</evidence>
<evidence type="ECO:0000256" key="7">
    <source>
        <dbReference type="ARBA" id="ARBA00022946"/>
    </source>
</evidence>
<evidence type="ECO:0000256" key="9">
    <source>
        <dbReference type="ARBA" id="ARBA00023136"/>
    </source>
</evidence>
<reference evidence="12 13" key="1">
    <citation type="journal article" date="2018" name="Plant J.">
        <title>Genome sequences of Chlorella sorokiniana UTEX 1602 and Micractinium conductrix SAG 241.80: implications to maltose excretion by a green alga.</title>
        <authorList>
            <person name="Arriola M.B."/>
            <person name="Velmurugan N."/>
            <person name="Zhang Y."/>
            <person name="Plunkett M.H."/>
            <person name="Hondzo H."/>
            <person name="Barney B.M."/>
        </authorList>
    </citation>
    <scope>NUCLEOTIDE SEQUENCE [LARGE SCALE GENOMIC DNA]</scope>
    <source>
        <strain evidence="13">UTEX 1602</strain>
    </source>
</reference>
<comment type="subcellular location">
    <subcellularLocation>
        <location evidence="1">Membrane</location>
        <topology evidence="1">Multi-pass membrane protein</topology>
    </subcellularLocation>
    <subcellularLocation>
        <location evidence="2">Plastid</location>
        <location evidence="2">Chloroplast</location>
    </subcellularLocation>
</comment>
<dbReference type="PANTHER" id="PTHR31620:SF8">
    <property type="entry name" value="PROTEIN RETICULATA-RELATED 4, CHLOROPLASTIC-LIKE"/>
    <property type="match status" value="1"/>
</dbReference>
<accession>A0A2P6U488</accession>
<feature type="compositionally biased region" description="Low complexity" evidence="11">
    <location>
        <begin position="685"/>
        <end position="700"/>
    </location>
</feature>